<dbReference type="STRING" id="1844972.A7K91_14265"/>
<dbReference type="SUPFAM" id="SSF51430">
    <property type="entry name" value="NAD(P)-linked oxidoreductase"/>
    <property type="match status" value="1"/>
</dbReference>
<keyword evidence="2" id="KW-0521">NADP</keyword>
<dbReference type="PRINTS" id="PR00069">
    <property type="entry name" value="ALDKETRDTASE"/>
</dbReference>
<proteinExistence type="inferred from homology"/>
<accession>A0A1A5YJE8</accession>
<evidence type="ECO:0000256" key="6">
    <source>
        <dbReference type="PIRSR" id="PIRSR000097-3"/>
    </source>
</evidence>
<dbReference type="RefSeq" id="WP_068683089.1">
    <property type="nucleotide sequence ID" value="NZ_LYPA01000054.1"/>
</dbReference>
<dbReference type="PIRSF" id="PIRSF000097">
    <property type="entry name" value="AKR"/>
    <property type="match status" value="1"/>
</dbReference>
<dbReference type="Proteomes" id="UP000092024">
    <property type="component" value="Unassembled WGS sequence"/>
</dbReference>
<dbReference type="InterPro" id="IPR023210">
    <property type="entry name" value="NADP_OxRdtase_dom"/>
</dbReference>
<evidence type="ECO:0000313" key="8">
    <source>
        <dbReference type="EMBL" id="OBR65724.1"/>
    </source>
</evidence>
<evidence type="ECO:0000313" key="9">
    <source>
        <dbReference type="Proteomes" id="UP000092024"/>
    </source>
</evidence>
<name>A0A1A5YJE8_9BACL</name>
<dbReference type="PANTHER" id="PTHR43827:SF3">
    <property type="entry name" value="NADP-DEPENDENT OXIDOREDUCTASE DOMAIN-CONTAINING PROTEIN"/>
    <property type="match status" value="1"/>
</dbReference>
<evidence type="ECO:0000259" key="7">
    <source>
        <dbReference type="Pfam" id="PF00248"/>
    </source>
</evidence>
<reference evidence="8 9" key="1">
    <citation type="submission" date="2016-05" db="EMBL/GenBank/DDBJ databases">
        <title>Paenibacillus oryzae. sp. nov., isolated from the rice root.</title>
        <authorList>
            <person name="Zhang J."/>
            <person name="Zhang X."/>
        </authorList>
    </citation>
    <scope>NUCLEOTIDE SEQUENCE [LARGE SCALE GENOMIC DNA]</scope>
    <source>
        <strain evidence="8 9">1DrF-4</strain>
    </source>
</reference>
<dbReference type="InterPro" id="IPR020471">
    <property type="entry name" value="AKR"/>
</dbReference>
<feature type="site" description="Lowers pKa of active site Tyr" evidence="6">
    <location>
        <position position="79"/>
    </location>
</feature>
<dbReference type="Pfam" id="PF00248">
    <property type="entry name" value="Aldo_ket_red"/>
    <property type="match status" value="1"/>
</dbReference>
<evidence type="ECO:0000256" key="5">
    <source>
        <dbReference type="PIRSR" id="PIRSR000097-2"/>
    </source>
</evidence>
<dbReference type="GO" id="GO:0016616">
    <property type="term" value="F:oxidoreductase activity, acting on the CH-OH group of donors, NAD or NADP as acceptor"/>
    <property type="evidence" value="ECO:0007669"/>
    <property type="project" value="UniProtKB-ARBA"/>
</dbReference>
<feature type="domain" description="NADP-dependent oxidoreductase" evidence="7">
    <location>
        <begin position="20"/>
        <end position="262"/>
    </location>
</feature>
<dbReference type="InterPro" id="IPR018170">
    <property type="entry name" value="Aldo/ket_reductase_CS"/>
</dbReference>
<keyword evidence="3" id="KW-0560">Oxidoreductase</keyword>
<dbReference type="FunFam" id="3.20.20.100:FF:000015">
    <property type="entry name" value="Oxidoreductase, aldo/keto reductase family"/>
    <property type="match status" value="1"/>
</dbReference>
<dbReference type="PANTHER" id="PTHR43827">
    <property type="entry name" value="2,5-DIKETO-D-GLUCONIC ACID REDUCTASE"/>
    <property type="match status" value="1"/>
</dbReference>
<dbReference type="EMBL" id="LYPA01000054">
    <property type="protein sequence ID" value="OBR65724.1"/>
    <property type="molecule type" value="Genomic_DNA"/>
</dbReference>
<evidence type="ECO:0000256" key="2">
    <source>
        <dbReference type="ARBA" id="ARBA00022857"/>
    </source>
</evidence>
<evidence type="ECO:0000256" key="4">
    <source>
        <dbReference type="PIRSR" id="PIRSR000097-1"/>
    </source>
</evidence>
<sequence length="274" mass="31186">MITSMLDKACLNNGVEMPWLGLGVWKAKDGNEVIHAVQTAIASGYRSIDTAAIYDNEAGVGKAINECGVPRDELFITTKLWNTDHGYKQTVDAFHKSLQKLGLDYLDLYLIHWPVKDKYKETWEAFLELHEQGKVRAIGVSNFQEHHLTELASFSGITPAVNQVELHPLMTQKPLLAFCQNRGIQIEAWSPLMRGQFLEHRLLIELAERHVKSPAQIILRWHLQNHVVSIPKSVTKQRIIENTNIFDFELSVEEMTSIDALNQNRRFGADPDSF</sequence>
<comment type="caution">
    <text evidence="8">The sequence shown here is derived from an EMBL/GenBank/DDBJ whole genome shotgun (WGS) entry which is preliminary data.</text>
</comment>
<evidence type="ECO:0000256" key="3">
    <source>
        <dbReference type="ARBA" id="ARBA00023002"/>
    </source>
</evidence>
<dbReference type="OrthoDB" id="9804790at2"/>
<gene>
    <name evidence="8" type="ORF">A7K91_14265</name>
</gene>
<dbReference type="InterPro" id="IPR036812">
    <property type="entry name" value="NAD(P)_OxRdtase_dom_sf"/>
</dbReference>
<protein>
    <submittedName>
        <fullName evidence="8">Glyoxal reductase</fullName>
    </submittedName>
</protein>
<dbReference type="PROSITE" id="PS00063">
    <property type="entry name" value="ALDOKETO_REDUCTASE_3"/>
    <property type="match status" value="1"/>
</dbReference>
<evidence type="ECO:0000256" key="1">
    <source>
        <dbReference type="ARBA" id="ARBA00007905"/>
    </source>
</evidence>
<dbReference type="PROSITE" id="PS00062">
    <property type="entry name" value="ALDOKETO_REDUCTASE_2"/>
    <property type="match status" value="1"/>
</dbReference>
<dbReference type="AlphaFoldDB" id="A0A1A5YJE8"/>
<dbReference type="PROSITE" id="PS00798">
    <property type="entry name" value="ALDOKETO_REDUCTASE_1"/>
    <property type="match status" value="1"/>
</dbReference>
<comment type="similarity">
    <text evidence="1">Belongs to the aldo/keto reductase family.</text>
</comment>
<organism evidence="8 9">
    <name type="scientific">Paenibacillus oryzae</name>
    <dbReference type="NCBI Taxonomy" id="1844972"/>
    <lineage>
        <taxon>Bacteria</taxon>
        <taxon>Bacillati</taxon>
        <taxon>Bacillota</taxon>
        <taxon>Bacilli</taxon>
        <taxon>Bacillales</taxon>
        <taxon>Paenibacillaceae</taxon>
        <taxon>Paenibacillus</taxon>
    </lineage>
</organism>
<keyword evidence="9" id="KW-1185">Reference proteome</keyword>
<feature type="active site" description="Proton donor" evidence="4">
    <location>
        <position position="54"/>
    </location>
</feature>
<dbReference type="Gene3D" id="3.20.20.100">
    <property type="entry name" value="NADP-dependent oxidoreductase domain"/>
    <property type="match status" value="1"/>
</dbReference>
<feature type="binding site" evidence="5">
    <location>
        <position position="112"/>
    </location>
    <ligand>
        <name>substrate</name>
    </ligand>
</feature>